<keyword evidence="3" id="KW-1185">Reference proteome</keyword>
<protein>
    <recommendedName>
        <fullName evidence="1">DUF4283 domain-containing protein</fullName>
    </recommendedName>
</protein>
<dbReference type="PANTHER" id="PTHR31286">
    <property type="entry name" value="GLYCINE-RICH CELL WALL STRUCTURAL PROTEIN 1.8-LIKE"/>
    <property type="match status" value="1"/>
</dbReference>
<feature type="domain" description="DUF4283" evidence="1">
    <location>
        <begin position="64"/>
        <end position="144"/>
    </location>
</feature>
<accession>A0ABD0Z2F4</accession>
<dbReference type="Proteomes" id="UP001558713">
    <property type="component" value="Unassembled WGS sequence"/>
</dbReference>
<sequence>MADITSPVEALHLGSPVSVPPVNTWANVVQQKRSMKKYDVNISETNGESVVMVPEEVCKDSSPLWEDFLIGKFLATAPHVAKVHAIFNKIWALGDKSQMIELIEINSTTMKFRICNPVTRNRVLRRSMWNLAEIPMVMSKWSPFREESSLEFKTVPLWVHLKNVPMDMFSWKGHSFVTSAVGEPVRLHLETAQCSNFKIAKVFVNADFSKELPRVMNFSSSAGKHAKV</sequence>
<dbReference type="PANTHER" id="PTHR31286:SF148">
    <property type="entry name" value="DUF4283 DOMAIN-CONTAINING PROTEIN"/>
    <property type="match status" value="1"/>
</dbReference>
<dbReference type="InterPro" id="IPR040256">
    <property type="entry name" value="At4g02000-like"/>
</dbReference>
<dbReference type="EMBL" id="JBANAX010000931">
    <property type="protein sequence ID" value="KAL1188136.1"/>
    <property type="molecule type" value="Genomic_DNA"/>
</dbReference>
<dbReference type="AlphaFoldDB" id="A0ABD0Z2F4"/>
<proteinExistence type="predicted"/>
<reference evidence="2 3" key="1">
    <citation type="submission" date="2024-04" db="EMBL/GenBank/DDBJ databases">
        <title>Genome assembly C_amara_ONT_v2.</title>
        <authorList>
            <person name="Yant L."/>
            <person name="Moore C."/>
            <person name="Slenker M."/>
        </authorList>
    </citation>
    <scope>NUCLEOTIDE SEQUENCE [LARGE SCALE GENOMIC DNA]</scope>
    <source>
        <tissue evidence="2">Leaf</tissue>
    </source>
</reference>
<evidence type="ECO:0000313" key="3">
    <source>
        <dbReference type="Proteomes" id="UP001558713"/>
    </source>
</evidence>
<evidence type="ECO:0000313" key="2">
    <source>
        <dbReference type="EMBL" id="KAL1188136.1"/>
    </source>
</evidence>
<organism evidence="2 3">
    <name type="scientific">Cardamine amara subsp. amara</name>
    <dbReference type="NCBI Taxonomy" id="228776"/>
    <lineage>
        <taxon>Eukaryota</taxon>
        <taxon>Viridiplantae</taxon>
        <taxon>Streptophyta</taxon>
        <taxon>Embryophyta</taxon>
        <taxon>Tracheophyta</taxon>
        <taxon>Spermatophyta</taxon>
        <taxon>Magnoliopsida</taxon>
        <taxon>eudicotyledons</taxon>
        <taxon>Gunneridae</taxon>
        <taxon>Pentapetalae</taxon>
        <taxon>rosids</taxon>
        <taxon>malvids</taxon>
        <taxon>Brassicales</taxon>
        <taxon>Brassicaceae</taxon>
        <taxon>Cardamineae</taxon>
        <taxon>Cardamine</taxon>
    </lineage>
</organism>
<comment type="caution">
    <text evidence="2">The sequence shown here is derived from an EMBL/GenBank/DDBJ whole genome shotgun (WGS) entry which is preliminary data.</text>
</comment>
<evidence type="ECO:0000259" key="1">
    <source>
        <dbReference type="Pfam" id="PF14111"/>
    </source>
</evidence>
<dbReference type="Pfam" id="PF14111">
    <property type="entry name" value="DUF4283"/>
    <property type="match status" value="1"/>
</dbReference>
<gene>
    <name evidence="2" type="ORF">V5N11_003169</name>
</gene>
<dbReference type="InterPro" id="IPR025558">
    <property type="entry name" value="DUF4283"/>
</dbReference>
<name>A0ABD0Z2F4_CARAN</name>